<feature type="domain" description="Myb-like" evidence="1">
    <location>
        <begin position="13"/>
        <end position="57"/>
    </location>
</feature>
<protein>
    <submittedName>
        <fullName evidence="3">Myb-like DNA-binding domain-containing protein</fullName>
    </submittedName>
    <submittedName>
        <fullName evidence="4">Myb-like_DNA-binding domain-containing protein</fullName>
    </submittedName>
</protein>
<proteinExistence type="predicted"/>
<dbReference type="EMBL" id="CAXDID020000267">
    <property type="protein sequence ID" value="CAL6067367.1"/>
    <property type="molecule type" value="Genomic_DNA"/>
</dbReference>
<dbReference type="PROSITE" id="PS51294">
    <property type="entry name" value="HTH_MYB"/>
    <property type="match status" value="1"/>
</dbReference>
<evidence type="ECO:0000313" key="5">
    <source>
        <dbReference type="Proteomes" id="UP001642409"/>
    </source>
</evidence>
<dbReference type="AlphaFoldDB" id="A0AA86PEA2"/>
<dbReference type="InterPro" id="IPR009057">
    <property type="entry name" value="Homeodomain-like_sf"/>
</dbReference>
<dbReference type="InterPro" id="IPR017930">
    <property type="entry name" value="Myb_dom"/>
</dbReference>
<feature type="domain" description="HTH myb-type" evidence="2">
    <location>
        <begin position="13"/>
        <end position="61"/>
    </location>
</feature>
<evidence type="ECO:0000313" key="4">
    <source>
        <dbReference type="EMBL" id="CAL6067367.1"/>
    </source>
</evidence>
<dbReference type="Proteomes" id="UP001642409">
    <property type="component" value="Unassembled WGS sequence"/>
</dbReference>
<keyword evidence="5" id="KW-1185">Reference proteome</keyword>
<keyword evidence="3" id="KW-0238">DNA-binding</keyword>
<gene>
    <name evidence="3" type="ORF">HINF_LOCUS23996</name>
    <name evidence="4" type="ORF">HINF_LOCUS52990</name>
</gene>
<comment type="caution">
    <text evidence="3">The sequence shown here is derived from an EMBL/GenBank/DDBJ whole genome shotgun (WGS) entry which is preliminary data.</text>
</comment>
<name>A0AA86PEA2_9EUKA</name>
<sequence length="196" mass="23397">MNSQIKSNGVYHSWTQEEEDKLKEMIGIYGRKWSYIQRSYFKHLTSDSIKNKYRQLEARLNEQPEKQQRIKEIKQQQAQNSKIKQEKTLNLINQQLIPFIPTKENTSPNQITLQSSMSLVESALKQYILPFVPVRTEKIQTDISNYFEVKQMRQWNLEPQKTEQNSMQMNNNSQIKIQEDIQSEQEKIIYQLGRLL</sequence>
<reference evidence="4 5" key="2">
    <citation type="submission" date="2024-07" db="EMBL/GenBank/DDBJ databases">
        <authorList>
            <person name="Akdeniz Z."/>
        </authorList>
    </citation>
    <scope>NUCLEOTIDE SEQUENCE [LARGE SCALE GENOMIC DNA]</scope>
</reference>
<organism evidence="3">
    <name type="scientific">Hexamita inflata</name>
    <dbReference type="NCBI Taxonomy" id="28002"/>
    <lineage>
        <taxon>Eukaryota</taxon>
        <taxon>Metamonada</taxon>
        <taxon>Diplomonadida</taxon>
        <taxon>Hexamitidae</taxon>
        <taxon>Hexamitinae</taxon>
        <taxon>Hexamita</taxon>
    </lineage>
</organism>
<evidence type="ECO:0000313" key="3">
    <source>
        <dbReference type="EMBL" id="CAI9936351.1"/>
    </source>
</evidence>
<reference evidence="3" key="1">
    <citation type="submission" date="2023-06" db="EMBL/GenBank/DDBJ databases">
        <authorList>
            <person name="Kurt Z."/>
        </authorList>
    </citation>
    <scope>NUCLEOTIDE SEQUENCE</scope>
</reference>
<evidence type="ECO:0000259" key="1">
    <source>
        <dbReference type="PROSITE" id="PS50090"/>
    </source>
</evidence>
<dbReference type="SUPFAM" id="SSF46689">
    <property type="entry name" value="Homeodomain-like"/>
    <property type="match status" value="1"/>
</dbReference>
<dbReference type="Gene3D" id="1.10.10.60">
    <property type="entry name" value="Homeodomain-like"/>
    <property type="match status" value="1"/>
</dbReference>
<dbReference type="Pfam" id="PF00249">
    <property type="entry name" value="Myb_DNA-binding"/>
    <property type="match status" value="1"/>
</dbReference>
<dbReference type="PROSITE" id="PS50090">
    <property type="entry name" value="MYB_LIKE"/>
    <property type="match status" value="1"/>
</dbReference>
<dbReference type="EMBL" id="CATOUU010000635">
    <property type="protein sequence ID" value="CAI9936351.1"/>
    <property type="molecule type" value="Genomic_DNA"/>
</dbReference>
<dbReference type="CDD" id="cd11660">
    <property type="entry name" value="SANT_TRF"/>
    <property type="match status" value="1"/>
</dbReference>
<dbReference type="InterPro" id="IPR001005">
    <property type="entry name" value="SANT/Myb"/>
</dbReference>
<evidence type="ECO:0000259" key="2">
    <source>
        <dbReference type="PROSITE" id="PS51294"/>
    </source>
</evidence>
<accession>A0AA86PEA2</accession>
<dbReference type="GO" id="GO:0003677">
    <property type="term" value="F:DNA binding"/>
    <property type="evidence" value="ECO:0007669"/>
    <property type="project" value="UniProtKB-KW"/>
</dbReference>
<dbReference type="SMART" id="SM00717">
    <property type="entry name" value="SANT"/>
    <property type="match status" value="1"/>
</dbReference>